<evidence type="ECO:0000313" key="4">
    <source>
        <dbReference type="Proteomes" id="UP000003900"/>
    </source>
</evidence>
<feature type="compositionally biased region" description="Low complexity" evidence="1">
    <location>
        <begin position="272"/>
        <end position="290"/>
    </location>
</feature>
<dbReference type="AlphaFoldDB" id="H3SHP5"/>
<accession>H3SHP5</accession>
<dbReference type="GO" id="GO:0051260">
    <property type="term" value="P:protein homooligomerization"/>
    <property type="evidence" value="ECO:0007669"/>
    <property type="project" value="InterPro"/>
</dbReference>
<dbReference type="Gene3D" id="2.80.10.50">
    <property type="match status" value="1"/>
</dbReference>
<protein>
    <submittedName>
        <fullName evidence="3">Protective antigen</fullName>
    </submittedName>
</protein>
<dbReference type="InterPro" id="IPR037149">
    <property type="entry name" value="PA_heptamer_dom_sf"/>
</dbReference>
<dbReference type="EMBL" id="AHKH01000039">
    <property type="protein sequence ID" value="EHQ61369.1"/>
    <property type="molecule type" value="Genomic_DNA"/>
</dbReference>
<dbReference type="InterPro" id="IPR027439">
    <property type="entry name" value="PA_heptamer_dom"/>
</dbReference>
<name>H3SHP5_9BACL</name>
<dbReference type="Pfam" id="PF17475">
    <property type="entry name" value="Binary_toxB_2"/>
    <property type="match status" value="1"/>
</dbReference>
<dbReference type="RefSeq" id="WP_006677557.1">
    <property type="nucleotide sequence ID" value="NZ_AHKH01000039.1"/>
</dbReference>
<dbReference type="SUPFAM" id="SSF50370">
    <property type="entry name" value="Ricin B-like lectins"/>
    <property type="match status" value="1"/>
</dbReference>
<feature type="domain" description="PA14" evidence="2">
    <location>
        <begin position="14"/>
        <end position="146"/>
    </location>
</feature>
<dbReference type="Gene3D" id="2.60.120.240">
    <property type="entry name" value="Protective antigen, heptamerisation domain"/>
    <property type="match status" value="1"/>
</dbReference>
<dbReference type="InterPro" id="IPR035992">
    <property type="entry name" value="Ricin_B-like_lectins"/>
</dbReference>
<organism evidence="3 4">
    <name type="scientific">Paenibacillus dendritiformis C454</name>
    <dbReference type="NCBI Taxonomy" id="1131935"/>
    <lineage>
        <taxon>Bacteria</taxon>
        <taxon>Bacillati</taxon>
        <taxon>Bacillota</taxon>
        <taxon>Bacilli</taxon>
        <taxon>Bacillales</taxon>
        <taxon>Paenibacillaceae</taxon>
        <taxon>Paenibacillus</taxon>
    </lineage>
</organism>
<dbReference type="Gene3D" id="2.60.120.260">
    <property type="entry name" value="Galactose-binding domain-like"/>
    <property type="match status" value="1"/>
</dbReference>
<dbReference type="InterPro" id="IPR035331">
    <property type="entry name" value="Binary_toxB_3"/>
</dbReference>
<dbReference type="GO" id="GO:0005576">
    <property type="term" value="C:extracellular region"/>
    <property type="evidence" value="ECO:0007669"/>
    <property type="project" value="InterPro"/>
</dbReference>
<dbReference type="SUPFAM" id="SSF56988">
    <property type="entry name" value="Anthrax protective antigen"/>
    <property type="match status" value="1"/>
</dbReference>
<evidence type="ECO:0000313" key="3">
    <source>
        <dbReference type="EMBL" id="EHQ61369.1"/>
    </source>
</evidence>
<dbReference type="InterPro" id="IPR003896">
    <property type="entry name" value="Bacterial_exotoxin_B"/>
</dbReference>
<evidence type="ECO:0000256" key="1">
    <source>
        <dbReference type="SAM" id="MobiDB-lite"/>
    </source>
</evidence>
<keyword evidence="4" id="KW-1185">Reference proteome</keyword>
<dbReference type="Pfam" id="PF03495">
    <property type="entry name" value="Binary_toxB"/>
    <property type="match status" value="1"/>
</dbReference>
<gene>
    <name evidence="3" type="ORF">PDENDC454_15312</name>
</gene>
<proteinExistence type="predicted"/>
<sequence length="854" mass="96012">MMKETRRTVENQQDQQVLKSVGQFFYGENLDEPAFVSGRGMNGFKIDPGQLEGADLKKKVKSARWIADFTPKQTGLYQFITSSNPYTHIFVDGQEVKDNEVTLTEGEHYTFVILYFGNPDVKQEDLLQLEVKYTCNRQETEEIAAEDFSIPREISFDSLPVGIVPRAEGNEEKLIDTDKDGIYDEWEINGYTVINNVAVPWNEKYAAQGYKKYVSNPNESHTAGDPYTDLEKASGRIDRNIHKVAWDPLVAAYPSITVGMERLILSDNKEFSSSSGKSVSRETSSSSSASNTEGIDVSAGFSLLQGFSGSVTGSYSHTSTHTVNSAQTSGQDWSTHLGLHAAQTAYVNANIRYYNTGTAPVYKFLPTTNLVLGKETIATITGEKNQEAFSLAPSQAYPKRHLHGIALNTLDQFSSTPISMNINQVDRLENGEKLKLETTQFQGAFARRDPSGRQVVTEENEWANYIPQIERVTTGILIDITGGPMIERRIAAKDPDNPNDLTPELTLGQALEKAIGAYEEKDRWYFDRADNTHILSPNLVHFIYNRRTEKKIKKELEGNKNIKNFYDMTIRPGMNIHISVPLVWDDFKDEEGDWKGGSYDPTNGLNNGRCYKIDPNREVYKEGIVLKANSKYLVIMDMKGNGAGKATIEFGGTTNEFDIPNGYRRQKVMVEVFDFPADFNKLKISTNSTGSAYLDNFSIVKVGNAWDKLKEENEDYSKKVAGRTFSFKSLNPERYMTSFAGEAIMANSTTMFDQKFRLEYRRPRGAFYILSSSNKVLTWDRGSQKLIFADNTSVLSQLWFFQKSGSKGYNIVSAADRSKVLEYGLEAVNNTIPIRIATLDEAKNNQYFTISPPF</sequence>
<dbReference type="SMART" id="SM00758">
    <property type="entry name" value="PA14"/>
    <property type="match status" value="1"/>
</dbReference>
<reference evidence="3 4" key="1">
    <citation type="journal article" date="2012" name="J. Bacteriol.">
        <title>Genome Sequence of the Pattern-Forming Social Bacterium Paenibacillus dendritiformis C454 Chiral Morphotype.</title>
        <authorList>
            <person name="Sirota-Madi A."/>
            <person name="Olender T."/>
            <person name="Helman Y."/>
            <person name="Brainis I."/>
            <person name="Finkelshtein A."/>
            <person name="Roth D."/>
            <person name="Hagai E."/>
            <person name="Leshkowitz D."/>
            <person name="Brodsky L."/>
            <person name="Galatenko V."/>
            <person name="Nikolaev V."/>
            <person name="Gutnick D.L."/>
            <person name="Lancet D."/>
            <person name="Ben-Jacob E."/>
        </authorList>
    </citation>
    <scope>NUCLEOTIDE SEQUENCE [LARGE SCALE GENOMIC DNA]</scope>
    <source>
        <strain evidence="3 4">C454</strain>
    </source>
</reference>
<dbReference type="Gene3D" id="3.90.182.10">
    <property type="entry name" value="Toxin - Anthrax Protective Antigen,domain 1"/>
    <property type="match status" value="1"/>
</dbReference>
<dbReference type="PATRIC" id="fig|1131935.3.peg.3186"/>
<dbReference type="PRINTS" id="PR01391">
    <property type="entry name" value="BINARYTOXINB"/>
</dbReference>
<dbReference type="InterPro" id="IPR011658">
    <property type="entry name" value="PA14_dom"/>
</dbReference>
<feature type="region of interest" description="Disordered" evidence="1">
    <location>
        <begin position="271"/>
        <end position="292"/>
    </location>
</feature>
<dbReference type="Proteomes" id="UP000003900">
    <property type="component" value="Unassembled WGS sequence"/>
</dbReference>
<evidence type="ECO:0000259" key="2">
    <source>
        <dbReference type="SMART" id="SM00758"/>
    </source>
</evidence>
<dbReference type="InterPro" id="IPR035088">
    <property type="entry name" value="PA_Ca-bd"/>
</dbReference>
<comment type="caution">
    <text evidence="3">The sequence shown here is derived from an EMBL/GenBank/DDBJ whole genome shotgun (WGS) entry which is preliminary data.</text>
</comment>
<dbReference type="Pfam" id="PF17476">
    <property type="entry name" value="Binary_toxB_3"/>
    <property type="match status" value="1"/>
</dbReference>
<dbReference type="Gene3D" id="3.10.20.110">
    <property type="match status" value="1"/>
</dbReference>